<organism evidence="1 2">
    <name type="scientific">Diversispora eburnea</name>
    <dbReference type="NCBI Taxonomy" id="1213867"/>
    <lineage>
        <taxon>Eukaryota</taxon>
        <taxon>Fungi</taxon>
        <taxon>Fungi incertae sedis</taxon>
        <taxon>Mucoromycota</taxon>
        <taxon>Glomeromycotina</taxon>
        <taxon>Glomeromycetes</taxon>
        <taxon>Diversisporales</taxon>
        <taxon>Diversisporaceae</taxon>
        <taxon>Diversispora</taxon>
    </lineage>
</organism>
<comment type="caution">
    <text evidence="1">The sequence shown here is derived from an EMBL/GenBank/DDBJ whole genome shotgun (WGS) entry which is preliminary data.</text>
</comment>
<dbReference type="Proteomes" id="UP000789706">
    <property type="component" value="Unassembled WGS sequence"/>
</dbReference>
<dbReference type="EMBL" id="CAJVPK010006995">
    <property type="protein sequence ID" value="CAG8654011.1"/>
    <property type="molecule type" value="Genomic_DNA"/>
</dbReference>
<proteinExistence type="predicted"/>
<protein>
    <submittedName>
        <fullName evidence="1">3920_t:CDS:1</fullName>
    </submittedName>
</protein>
<evidence type="ECO:0000313" key="1">
    <source>
        <dbReference type="EMBL" id="CAG8654011.1"/>
    </source>
</evidence>
<evidence type="ECO:0000313" key="2">
    <source>
        <dbReference type="Proteomes" id="UP000789706"/>
    </source>
</evidence>
<sequence length="107" mass="12821">TEKRYDTLSVIRPHETLKQWVIRVRVPLQKLVSEEKRSVYHVYALFLGFGKGKFIDHDYYRPKIHKANMAICLNCIKLICIDNVKLIKKFHYARSRYVEIIKPEDLM</sequence>
<reference evidence="1" key="1">
    <citation type="submission" date="2021-06" db="EMBL/GenBank/DDBJ databases">
        <authorList>
            <person name="Kallberg Y."/>
            <person name="Tangrot J."/>
            <person name="Rosling A."/>
        </authorList>
    </citation>
    <scope>NUCLEOTIDE SEQUENCE</scope>
    <source>
        <strain evidence="1">AZ414A</strain>
    </source>
</reference>
<keyword evidence="2" id="KW-1185">Reference proteome</keyword>
<gene>
    <name evidence="1" type="ORF">DEBURN_LOCUS11542</name>
</gene>
<name>A0A9N9DYL6_9GLOM</name>
<feature type="non-terminal residue" evidence="1">
    <location>
        <position position="1"/>
    </location>
</feature>
<dbReference type="AlphaFoldDB" id="A0A9N9DYL6"/>
<accession>A0A9N9DYL6</accession>
<dbReference type="OrthoDB" id="2443106at2759"/>